<keyword evidence="2" id="KW-1185">Reference proteome</keyword>
<feature type="non-terminal residue" evidence="1">
    <location>
        <position position="1"/>
    </location>
</feature>
<name>A0A2T1LVR7_9CHRO</name>
<protein>
    <submittedName>
        <fullName evidence="1">Transposase</fullName>
    </submittedName>
</protein>
<reference evidence="1 2" key="2">
    <citation type="submission" date="2018-03" db="EMBL/GenBank/DDBJ databases">
        <authorList>
            <person name="Keele B.F."/>
        </authorList>
    </citation>
    <scope>NUCLEOTIDE SEQUENCE [LARGE SCALE GENOMIC DNA]</scope>
    <source>
        <strain evidence="1 2">CCALA 016</strain>
    </source>
</reference>
<accession>A0A2T1LVR7</accession>
<dbReference type="EMBL" id="PXOH01000018">
    <property type="protein sequence ID" value="PSF35734.1"/>
    <property type="molecule type" value="Genomic_DNA"/>
</dbReference>
<dbReference type="AlphaFoldDB" id="A0A2T1LVR7"/>
<gene>
    <name evidence="1" type="ORF">C7H19_15995</name>
</gene>
<sequence>TSGHCGTWLLDSQNAWGEESSTLAGAILSGQGTSLNQESPVIAQA</sequence>
<dbReference type="Proteomes" id="UP000239001">
    <property type="component" value="Unassembled WGS sequence"/>
</dbReference>
<evidence type="ECO:0000313" key="2">
    <source>
        <dbReference type="Proteomes" id="UP000239001"/>
    </source>
</evidence>
<comment type="caution">
    <text evidence="1">The sequence shown here is derived from an EMBL/GenBank/DDBJ whole genome shotgun (WGS) entry which is preliminary data.</text>
</comment>
<organism evidence="1 2">
    <name type="scientific">Aphanothece hegewaldii CCALA 016</name>
    <dbReference type="NCBI Taxonomy" id="2107694"/>
    <lineage>
        <taxon>Bacteria</taxon>
        <taxon>Bacillati</taxon>
        <taxon>Cyanobacteriota</taxon>
        <taxon>Cyanophyceae</taxon>
        <taxon>Oscillatoriophycideae</taxon>
        <taxon>Chroococcales</taxon>
        <taxon>Aphanothecaceae</taxon>
        <taxon>Aphanothece</taxon>
    </lineage>
</organism>
<proteinExistence type="predicted"/>
<evidence type="ECO:0000313" key="1">
    <source>
        <dbReference type="EMBL" id="PSF35734.1"/>
    </source>
</evidence>
<reference evidence="1 2" key="1">
    <citation type="submission" date="2018-03" db="EMBL/GenBank/DDBJ databases">
        <title>The ancient ancestry and fast evolution of plastids.</title>
        <authorList>
            <person name="Moore K.R."/>
            <person name="Magnabosco C."/>
            <person name="Momper L."/>
            <person name="Gold D.A."/>
            <person name="Bosak T."/>
            <person name="Fournier G.P."/>
        </authorList>
    </citation>
    <scope>NUCLEOTIDE SEQUENCE [LARGE SCALE GENOMIC DNA]</scope>
    <source>
        <strain evidence="1 2">CCALA 016</strain>
    </source>
</reference>